<protein>
    <recommendedName>
        <fullName evidence="1">Alpha-L-rhamnosidase six-hairpin glycosidase domain-containing protein</fullName>
    </recommendedName>
</protein>
<keyword evidence="3" id="KW-1185">Reference proteome</keyword>
<reference evidence="2 3" key="1">
    <citation type="submission" date="2017-02" db="EMBL/GenBank/DDBJ databases">
        <authorList>
            <person name="Peterson S.W."/>
        </authorList>
    </citation>
    <scope>NUCLEOTIDE SEQUENCE [LARGE SCALE GENOMIC DNA]</scope>
    <source>
        <strain evidence="2 3">DSM 18108</strain>
    </source>
</reference>
<evidence type="ECO:0000259" key="1">
    <source>
        <dbReference type="Pfam" id="PF17389"/>
    </source>
</evidence>
<dbReference type="Pfam" id="PF17389">
    <property type="entry name" value="Bac_rhamnosid6H"/>
    <property type="match status" value="1"/>
</dbReference>
<dbReference type="Gene3D" id="1.50.10.10">
    <property type="match status" value="1"/>
</dbReference>
<dbReference type="STRING" id="393003.SAMN05660461_5958"/>
<dbReference type="SUPFAM" id="SSF48208">
    <property type="entry name" value="Six-hairpin glycosidases"/>
    <property type="match status" value="1"/>
</dbReference>
<gene>
    <name evidence="2" type="ORF">SAMN05660461_5958</name>
</gene>
<sequence>MQAGQPEDIIDFINNLYQHCYASGLPVFNSIPFMTRILAIIISFILIPDLCFSQNGILHNRAAKIITITTPDQKLSIRIDYSKGCIIKQVNLQNKNTISSSGVYTGVTAGSGTASSADQTGDIKITNTPKGISLSGITYGTRALQIKETWDFTIKGDKITWDITRNYSTTTDLEDMAFPKWNFTDLSVWKGGIIDNGGMVWCKYLKQINDTYGVHTGGVTFWNADSGDALRISPQPGSANKMASKYSHSENGEFTFTQLLTDSKLQQRHHLSRFVSQKYDVFAPFQVKKGRVKLSLELQYIDYNKEYARGTLPGIDATAVRELLNTTGRYGVVDNNIVGANGWLTNWKCLHEPFFAQIGMALNDPHYIKNLAATLDQERDQAMLNDGRVLSRWHNVPGDEIPGTYNPQTGYYEAMWGYTIDSQTGYVINTSELFELNGDLQWLRAHQASCEKALDWLIKRDSNNNGIYEMMNNSVAEKKASDWLDIVWASFENAFVNAQLYEALTLWAKCETILGNPKMAGHYSAIAARLKSAFNRPVDEGGFWSPAKQQYVYWRDKDNTIHGDNLVTPVNFAAIAFGLCDDKERIKLILDQIEQRTTAEHLFHWPLCFDSFKREEVSDGNWPFPKYENGDIFPTWGYLGINAYVKYDKHIALKFINHLLDQYKKDGLSSQRYSRTTQLGLGDDILAGICTSITALYKDIYGLRPKWNRMGLEPNMPETLNGTKFSYIHRHTVYHLELSVNDYLMSTGSFSVKSNESFGADKSGNTLKFYPGNKDTAQLLVRADPGNRIDMKITSWKNDVFAWTISSHGNYQFTINGLQPGSKYEVVTNKDITRLQANNNGSISLNKHCSTPVNFSVREISH</sequence>
<evidence type="ECO:0000313" key="3">
    <source>
        <dbReference type="Proteomes" id="UP000190166"/>
    </source>
</evidence>
<dbReference type="InterPro" id="IPR012341">
    <property type="entry name" value="6hp_glycosidase-like_sf"/>
</dbReference>
<dbReference type="AlphaFoldDB" id="A0A1T5PCE6"/>
<organism evidence="2 3">
    <name type="scientific">Chitinophaga ginsengisegetis</name>
    <dbReference type="NCBI Taxonomy" id="393003"/>
    <lineage>
        <taxon>Bacteria</taxon>
        <taxon>Pseudomonadati</taxon>
        <taxon>Bacteroidota</taxon>
        <taxon>Chitinophagia</taxon>
        <taxon>Chitinophagales</taxon>
        <taxon>Chitinophagaceae</taxon>
        <taxon>Chitinophaga</taxon>
    </lineage>
</organism>
<dbReference type="GO" id="GO:0005975">
    <property type="term" value="P:carbohydrate metabolic process"/>
    <property type="evidence" value="ECO:0007669"/>
    <property type="project" value="InterPro"/>
</dbReference>
<dbReference type="EMBL" id="FUZZ01000006">
    <property type="protein sequence ID" value="SKD10058.1"/>
    <property type="molecule type" value="Genomic_DNA"/>
</dbReference>
<name>A0A1T5PCE6_9BACT</name>
<evidence type="ECO:0000313" key="2">
    <source>
        <dbReference type="EMBL" id="SKD10058.1"/>
    </source>
</evidence>
<dbReference type="InterPro" id="IPR035396">
    <property type="entry name" value="Bac_rhamnosid6H"/>
</dbReference>
<dbReference type="InterPro" id="IPR008928">
    <property type="entry name" value="6-hairpin_glycosidase_sf"/>
</dbReference>
<dbReference type="Proteomes" id="UP000190166">
    <property type="component" value="Unassembled WGS sequence"/>
</dbReference>
<accession>A0A1T5PCE6</accession>
<feature type="domain" description="Alpha-L-rhamnosidase six-hairpin glycosidase" evidence="1">
    <location>
        <begin position="423"/>
        <end position="537"/>
    </location>
</feature>
<proteinExistence type="predicted"/>